<comment type="caution">
    <text evidence="1">The sequence shown here is derived from an EMBL/GenBank/DDBJ whole genome shotgun (WGS) entry which is preliminary data.</text>
</comment>
<name>A0ACA9RQ30_9GLOM</name>
<dbReference type="Proteomes" id="UP000789920">
    <property type="component" value="Unassembled WGS sequence"/>
</dbReference>
<accession>A0ACA9RQ30</accession>
<reference evidence="1" key="1">
    <citation type="submission" date="2021-06" db="EMBL/GenBank/DDBJ databases">
        <authorList>
            <person name="Kallberg Y."/>
            <person name="Tangrot J."/>
            <person name="Rosling A."/>
        </authorList>
    </citation>
    <scope>NUCLEOTIDE SEQUENCE</scope>
    <source>
        <strain evidence="1">MA461A</strain>
    </source>
</reference>
<feature type="non-terminal residue" evidence="1">
    <location>
        <position position="297"/>
    </location>
</feature>
<protein>
    <submittedName>
        <fullName evidence="1">2988_t:CDS:1</fullName>
    </submittedName>
</protein>
<organism evidence="1 2">
    <name type="scientific">Racocetra persica</name>
    <dbReference type="NCBI Taxonomy" id="160502"/>
    <lineage>
        <taxon>Eukaryota</taxon>
        <taxon>Fungi</taxon>
        <taxon>Fungi incertae sedis</taxon>
        <taxon>Mucoromycota</taxon>
        <taxon>Glomeromycotina</taxon>
        <taxon>Glomeromycetes</taxon>
        <taxon>Diversisporales</taxon>
        <taxon>Gigasporaceae</taxon>
        <taxon>Racocetra</taxon>
    </lineage>
</organism>
<feature type="non-terminal residue" evidence="1">
    <location>
        <position position="1"/>
    </location>
</feature>
<proteinExistence type="predicted"/>
<evidence type="ECO:0000313" key="1">
    <source>
        <dbReference type="EMBL" id="CAG8804295.1"/>
    </source>
</evidence>
<keyword evidence="2" id="KW-1185">Reference proteome</keyword>
<dbReference type="EMBL" id="CAJVQC010064125">
    <property type="protein sequence ID" value="CAG8804295.1"/>
    <property type="molecule type" value="Genomic_DNA"/>
</dbReference>
<evidence type="ECO:0000313" key="2">
    <source>
        <dbReference type="Proteomes" id="UP000789920"/>
    </source>
</evidence>
<sequence>NWINSQRKTDNQVNDYGEENNQEKVNGPEEENNKEKVNGHEEKNDQEKVNSHEEENDQEKVNSHKNAIVQKEAIEISDQEKVNGHEKAIDQEEAIDQKKAIEISDNYDDLLIAAANSQVLGILTIIEPFNAISFAIRTTSPISGLISIYSNSFNVDPLTPCGPGDASYPELLQDRFSDISKNYKLVEDNNFIIPVFGLSTICNPSSGPPNFPGFNYSSRHSLLNTAPINLTIINLTKTVEMDSWLENRWIAEVINLEQDSFNEMTIITINFVQVLAFNSICEESINAGDSKLCYPKM</sequence>
<gene>
    <name evidence="1" type="ORF">RPERSI_LOCUS21699</name>
</gene>